<protein>
    <recommendedName>
        <fullName evidence="4">Oligosaccharide repeat unit polymerase</fullName>
    </recommendedName>
</protein>
<feature type="transmembrane region" description="Helical" evidence="1">
    <location>
        <begin position="160"/>
        <end position="187"/>
    </location>
</feature>
<sequence length="423" mass="48216">MGIWTIIGIAFVIFIAYTFIKRLGKGLPVLELMLLIAGLQWIIGPIIEYASPGLHYKYYMYVEQPVYMSFVVPAYLLFSIAVLWMIKETTKFHLDIERLKFYSHYGLTIFIIGVVFDLFGGFLPGALGFFAFILANFKFVGAIILFYSENKKLKKIFYGAILYLLVIALSKALFHDFIIWTVFFYMFYALKYKPSFSKILLTIVVGVIAASTLQTIKAAYRTQIWNNYSGNKIELFVGLMFDSLLVDETANPTLDADIDTNVRLNQGWIISAIIDHIPNNQPYFDGATIKNAVFSSILPRFLNPNKAEAGGRENFRQFTGLYIGDGTSMGISIVGEAYGNYAVAGGILFMGIWGLFLGGIWRFLFKKITVNIVFIAFIPLIFLQVIKAETELLVVLNHLIKSMIVIFFFLWFVKNNLNWRFEK</sequence>
<keyword evidence="1" id="KW-1133">Transmembrane helix</keyword>
<dbReference type="Proteomes" id="UP000662373">
    <property type="component" value="Unassembled WGS sequence"/>
</dbReference>
<dbReference type="EMBL" id="JAEHJZ010000001">
    <property type="protein sequence ID" value="MBJ7879156.1"/>
    <property type="molecule type" value="Genomic_DNA"/>
</dbReference>
<feature type="transmembrane region" description="Helical" evidence="1">
    <location>
        <begin position="105"/>
        <end position="123"/>
    </location>
</feature>
<feature type="transmembrane region" description="Helical" evidence="1">
    <location>
        <begin position="199"/>
        <end position="220"/>
    </location>
</feature>
<proteinExistence type="predicted"/>
<feature type="transmembrane region" description="Helical" evidence="1">
    <location>
        <begin position="368"/>
        <end position="386"/>
    </location>
</feature>
<name>A0A934KGJ1_9FLAO</name>
<evidence type="ECO:0000256" key="1">
    <source>
        <dbReference type="SAM" id="Phobius"/>
    </source>
</evidence>
<evidence type="ECO:0008006" key="4">
    <source>
        <dbReference type="Google" id="ProtNLM"/>
    </source>
</evidence>
<feature type="transmembrane region" description="Helical" evidence="1">
    <location>
        <begin position="67"/>
        <end position="85"/>
    </location>
</feature>
<keyword evidence="1" id="KW-0812">Transmembrane</keyword>
<evidence type="ECO:0000313" key="3">
    <source>
        <dbReference type="Proteomes" id="UP000662373"/>
    </source>
</evidence>
<dbReference type="AlphaFoldDB" id="A0A934KGJ1"/>
<accession>A0A934KGJ1</accession>
<keyword evidence="1" id="KW-0472">Membrane</keyword>
<comment type="caution">
    <text evidence="2">The sequence shown here is derived from an EMBL/GenBank/DDBJ whole genome shotgun (WGS) entry which is preliminary data.</text>
</comment>
<gene>
    <name evidence="2" type="ORF">JEM65_00595</name>
</gene>
<reference evidence="2 3" key="1">
    <citation type="submission" date="2020-09" db="EMBL/GenBank/DDBJ databases">
        <title>Draft genome of Gelidibacter salicanalis PAMC21136.</title>
        <authorList>
            <person name="Park H."/>
        </authorList>
    </citation>
    <scope>NUCLEOTIDE SEQUENCE [LARGE SCALE GENOMIC DNA]</scope>
    <source>
        <strain evidence="2 3">PAMC21136</strain>
    </source>
</reference>
<feature type="transmembrane region" description="Helical" evidence="1">
    <location>
        <begin position="341"/>
        <end position="361"/>
    </location>
</feature>
<organism evidence="2 3">
    <name type="scientific">Gelidibacter salicanalis</name>
    <dbReference type="NCBI Taxonomy" id="291193"/>
    <lineage>
        <taxon>Bacteria</taxon>
        <taxon>Pseudomonadati</taxon>
        <taxon>Bacteroidota</taxon>
        <taxon>Flavobacteriia</taxon>
        <taxon>Flavobacteriales</taxon>
        <taxon>Flavobacteriaceae</taxon>
        <taxon>Gelidibacter</taxon>
    </lineage>
</organism>
<feature type="transmembrane region" description="Helical" evidence="1">
    <location>
        <begin position="392"/>
        <end position="413"/>
    </location>
</feature>
<feature type="transmembrane region" description="Helical" evidence="1">
    <location>
        <begin position="6"/>
        <end position="23"/>
    </location>
</feature>
<keyword evidence="3" id="KW-1185">Reference proteome</keyword>
<dbReference type="RefSeq" id="WP_199596603.1">
    <property type="nucleotide sequence ID" value="NZ_JAEHJZ010000001.1"/>
</dbReference>
<feature type="transmembrane region" description="Helical" evidence="1">
    <location>
        <begin position="30"/>
        <end position="47"/>
    </location>
</feature>
<feature type="transmembrane region" description="Helical" evidence="1">
    <location>
        <begin position="129"/>
        <end position="148"/>
    </location>
</feature>
<evidence type="ECO:0000313" key="2">
    <source>
        <dbReference type="EMBL" id="MBJ7879156.1"/>
    </source>
</evidence>